<sequence>MAKKRQSKFQSIGDLLGEWDIDKKKYITQEFQDYGYRLAMELHDEKNKSLYIKLSKEEKRGILEQARIFVKDAREVRSRARLFMWALKKLRLGEPLYEEEKKKV</sequence>
<evidence type="ECO:0000313" key="1">
    <source>
        <dbReference type="EMBL" id="OGY21106.1"/>
    </source>
</evidence>
<dbReference type="EMBL" id="MHCL01000016">
    <property type="protein sequence ID" value="OGY21106.1"/>
    <property type="molecule type" value="Genomic_DNA"/>
</dbReference>
<name>A0A1G1W0B3_9BACT</name>
<comment type="caution">
    <text evidence="1">The sequence shown here is derived from an EMBL/GenBank/DDBJ whole genome shotgun (WGS) entry which is preliminary data.</text>
</comment>
<accession>A0A1G1W0B3</accession>
<proteinExistence type="predicted"/>
<dbReference type="Proteomes" id="UP000176723">
    <property type="component" value="Unassembled WGS sequence"/>
</dbReference>
<protein>
    <submittedName>
        <fullName evidence="1">Uncharacterized protein</fullName>
    </submittedName>
</protein>
<gene>
    <name evidence="1" type="ORF">A3A65_03375</name>
</gene>
<evidence type="ECO:0000313" key="2">
    <source>
        <dbReference type="Proteomes" id="UP000176723"/>
    </source>
</evidence>
<dbReference type="AlphaFoldDB" id="A0A1G1W0B3"/>
<reference evidence="1 2" key="1">
    <citation type="journal article" date="2016" name="Nat. Commun.">
        <title>Thousands of microbial genomes shed light on interconnected biogeochemical processes in an aquifer system.</title>
        <authorList>
            <person name="Anantharaman K."/>
            <person name="Brown C.T."/>
            <person name="Hug L.A."/>
            <person name="Sharon I."/>
            <person name="Castelle C.J."/>
            <person name="Probst A.J."/>
            <person name="Thomas B.C."/>
            <person name="Singh A."/>
            <person name="Wilkins M.J."/>
            <person name="Karaoz U."/>
            <person name="Brodie E.L."/>
            <person name="Williams K.H."/>
            <person name="Hubbard S.S."/>
            <person name="Banfield J.F."/>
        </authorList>
    </citation>
    <scope>NUCLEOTIDE SEQUENCE [LARGE SCALE GENOMIC DNA]</scope>
</reference>
<dbReference type="STRING" id="1797593.A3A65_03375"/>
<organism evidence="1 2">
    <name type="scientific">Candidatus Chisholmbacteria bacterium RIFCSPLOWO2_01_FULL_49_14</name>
    <dbReference type="NCBI Taxonomy" id="1797593"/>
    <lineage>
        <taxon>Bacteria</taxon>
        <taxon>Candidatus Chisholmiibacteriota</taxon>
    </lineage>
</organism>